<evidence type="ECO:0000313" key="2">
    <source>
        <dbReference type="Proteomes" id="UP000735302"/>
    </source>
</evidence>
<gene>
    <name evidence="1" type="ORF">PoB_002570000</name>
</gene>
<name>A0AAV3ZVH4_9GAST</name>
<proteinExistence type="predicted"/>
<sequence length="83" mass="9102">MAHDALSRSELMLHRPLGKVLMIFRASTLNTEPPAPPEHLCLYSFHLDNLNFAVAVAASDLHKSFWRGLEAQPPPALDGGLKA</sequence>
<comment type="caution">
    <text evidence="1">The sequence shown here is derived from an EMBL/GenBank/DDBJ whole genome shotgun (WGS) entry which is preliminary data.</text>
</comment>
<reference evidence="1 2" key="1">
    <citation type="journal article" date="2021" name="Elife">
        <title>Chloroplast acquisition without the gene transfer in kleptoplastic sea slugs, Plakobranchus ocellatus.</title>
        <authorList>
            <person name="Maeda T."/>
            <person name="Takahashi S."/>
            <person name="Yoshida T."/>
            <person name="Shimamura S."/>
            <person name="Takaki Y."/>
            <person name="Nagai Y."/>
            <person name="Toyoda A."/>
            <person name="Suzuki Y."/>
            <person name="Arimoto A."/>
            <person name="Ishii H."/>
            <person name="Satoh N."/>
            <person name="Nishiyama T."/>
            <person name="Hasebe M."/>
            <person name="Maruyama T."/>
            <person name="Minagawa J."/>
            <person name="Obokata J."/>
            <person name="Shigenobu S."/>
        </authorList>
    </citation>
    <scope>NUCLEOTIDE SEQUENCE [LARGE SCALE GENOMIC DNA]</scope>
</reference>
<dbReference type="EMBL" id="BLXT01002947">
    <property type="protein sequence ID" value="GFN99194.1"/>
    <property type="molecule type" value="Genomic_DNA"/>
</dbReference>
<accession>A0AAV3ZVH4</accession>
<keyword evidence="2" id="KW-1185">Reference proteome</keyword>
<protein>
    <submittedName>
        <fullName evidence="1">Uncharacterized protein</fullName>
    </submittedName>
</protein>
<dbReference type="Proteomes" id="UP000735302">
    <property type="component" value="Unassembled WGS sequence"/>
</dbReference>
<evidence type="ECO:0000313" key="1">
    <source>
        <dbReference type="EMBL" id="GFN99194.1"/>
    </source>
</evidence>
<organism evidence="1 2">
    <name type="scientific">Plakobranchus ocellatus</name>
    <dbReference type="NCBI Taxonomy" id="259542"/>
    <lineage>
        <taxon>Eukaryota</taxon>
        <taxon>Metazoa</taxon>
        <taxon>Spiralia</taxon>
        <taxon>Lophotrochozoa</taxon>
        <taxon>Mollusca</taxon>
        <taxon>Gastropoda</taxon>
        <taxon>Heterobranchia</taxon>
        <taxon>Euthyneura</taxon>
        <taxon>Panpulmonata</taxon>
        <taxon>Sacoglossa</taxon>
        <taxon>Placobranchoidea</taxon>
        <taxon>Plakobranchidae</taxon>
        <taxon>Plakobranchus</taxon>
    </lineage>
</organism>
<dbReference type="AlphaFoldDB" id="A0AAV3ZVH4"/>